<dbReference type="PANTHER" id="PTHR16138:SF7">
    <property type="entry name" value="PALMITOYL-PROTEIN THIOESTERASE ABHD10, MITOCHONDRIAL"/>
    <property type="match status" value="1"/>
</dbReference>
<evidence type="ECO:0000256" key="1">
    <source>
        <dbReference type="ARBA" id="ARBA00022801"/>
    </source>
</evidence>
<dbReference type="InterPro" id="IPR029058">
    <property type="entry name" value="AB_hydrolase_fold"/>
</dbReference>
<keyword evidence="2" id="KW-1185">Reference proteome</keyword>
<sequence>MNKLAPVVLYCHGLGATVRDGIALEAKKFVESRGLQFKSIQYRDSECIGHIWNVDNWLQDLLVNINECTKRRQLCILFGWSAGCHCILRATLLKPKAICGLMLLSPGVGLNLKSYINAIMPQYWDDILADKNVPHPTFSNTTPKTLINRQCLQHFADTCVSNQMKSIAIHCPVRIMHGSDDKVVPLRNVRNFKSKLESNDVILSVINGMGHYLSLTIEFEELFDSLLQSVYKSMERMNGHRFL</sequence>
<evidence type="ECO:0000313" key="2">
    <source>
        <dbReference type="Proteomes" id="UP000887581"/>
    </source>
</evidence>
<proteinExistence type="predicted"/>
<dbReference type="InterPro" id="IPR052382">
    <property type="entry name" value="ABHD10_acyl-thioesterase"/>
</dbReference>
<name>A0A915PGR3_9BILA</name>
<accession>A0A915PGR3</accession>
<dbReference type="GO" id="GO:0004553">
    <property type="term" value="F:hydrolase activity, hydrolyzing O-glycosyl compounds"/>
    <property type="evidence" value="ECO:0007669"/>
    <property type="project" value="TreeGrafter"/>
</dbReference>
<dbReference type="PANTHER" id="PTHR16138">
    <property type="entry name" value="MYCOPHENOLIC ACID ACYL-GLUCURONIDE ESTERASE, MITOCHONDRIAL"/>
    <property type="match status" value="1"/>
</dbReference>
<dbReference type="SUPFAM" id="SSF53474">
    <property type="entry name" value="alpha/beta-Hydrolases"/>
    <property type="match status" value="1"/>
</dbReference>
<organism evidence="2 3">
    <name type="scientific">Setaria digitata</name>
    <dbReference type="NCBI Taxonomy" id="48799"/>
    <lineage>
        <taxon>Eukaryota</taxon>
        <taxon>Metazoa</taxon>
        <taxon>Ecdysozoa</taxon>
        <taxon>Nematoda</taxon>
        <taxon>Chromadorea</taxon>
        <taxon>Rhabditida</taxon>
        <taxon>Spirurina</taxon>
        <taxon>Spiruromorpha</taxon>
        <taxon>Filarioidea</taxon>
        <taxon>Setariidae</taxon>
        <taxon>Setaria</taxon>
    </lineage>
</organism>
<protein>
    <submittedName>
        <fullName evidence="3">Serine aminopeptidase S33 domain-containing protein</fullName>
    </submittedName>
</protein>
<dbReference type="Gene3D" id="3.40.50.1820">
    <property type="entry name" value="alpha/beta hydrolase"/>
    <property type="match status" value="1"/>
</dbReference>
<keyword evidence="1" id="KW-0378">Hydrolase</keyword>
<dbReference type="Proteomes" id="UP000887581">
    <property type="component" value="Unplaced"/>
</dbReference>
<reference evidence="3" key="1">
    <citation type="submission" date="2022-11" db="UniProtKB">
        <authorList>
            <consortium name="WormBaseParasite"/>
        </authorList>
    </citation>
    <scope>IDENTIFICATION</scope>
</reference>
<dbReference type="WBParaSite" id="sdigi.contig150.g5277.t1">
    <property type="protein sequence ID" value="sdigi.contig150.g5277.t1"/>
    <property type="gene ID" value="sdigi.contig150.g5277"/>
</dbReference>
<dbReference type="AlphaFoldDB" id="A0A915PGR3"/>
<evidence type="ECO:0000313" key="3">
    <source>
        <dbReference type="WBParaSite" id="sdigi.contig150.g5277.t1"/>
    </source>
</evidence>